<dbReference type="FunFam" id="3.30.70.270:FF:000001">
    <property type="entry name" value="Diguanylate cyclase domain protein"/>
    <property type="match status" value="1"/>
</dbReference>
<dbReference type="Pfam" id="PF00990">
    <property type="entry name" value="GGDEF"/>
    <property type="match status" value="1"/>
</dbReference>
<evidence type="ECO:0000259" key="2">
    <source>
        <dbReference type="PROSITE" id="PS50887"/>
    </source>
</evidence>
<name>A0A5C6W343_9BACI</name>
<dbReference type="SUPFAM" id="SSF55073">
    <property type="entry name" value="Nucleotide cyclase"/>
    <property type="match status" value="1"/>
</dbReference>
<dbReference type="NCBIfam" id="TIGR00254">
    <property type="entry name" value="GGDEF"/>
    <property type="match status" value="1"/>
</dbReference>
<dbReference type="Pfam" id="PF07696">
    <property type="entry name" value="7TMR-DISMED2"/>
    <property type="match status" value="1"/>
</dbReference>
<dbReference type="OrthoDB" id="9809348at2"/>
<dbReference type="PANTHER" id="PTHR45138:SF9">
    <property type="entry name" value="DIGUANYLATE CYCLASE DGCM-RELATED"/>
    <property type="match status" value="1"/>
</dbReference>
<dbReference type="InterPro" id="IPR029787">
    <property type="entry name" value="Nucleotide_cyclase"/>
</dbReference>
<keyword evidence="1" id="KW-0472">Membrane</keyword>
<gene>
    <name evidence="3" type="ORF">FS935_05070</name>
</gene>
<dbReference type="InterPro" id="IPR000160">
    <property type="entry name" value="GGDEF_dom"/>
</dbReference>
<feature type="transmembrane region" description="Helical" evidence="1">
    <location>
        <begin position="309"/>
        <end position="331"/>
    </location>
</feature>
<dbReference type="GO" id="GO:1902201">
    <property type="term" value="P:negative regulation of bacterial-type flagellum-dependent cell motility"/>
    <property type="evidence" value="ECO:0007669"/>
    <property type="project" value="TreeGrafter"/>
</dbReference>
<dbReference type="GO" id="GO:0005886">
    <property type="term" value="C:plasma membrane"/>
    <property type="evidence" value="ECO:0007669"/>
    <property type="project" value="TreeGrafter"/>
</dbReference>
<evidence type="ECO:0000256" key="1">
    <source>
        <dbReference type="SAM" id="Phobius"/>
    </source>
</evidence>
<dbReference type="InterPro" id="IPR011623">
    <property type="entry name" value="7TMR_DISM_rcpt_extracell_dom1"/>
</dbReference>
<evidence type="ECO:0000313" key="4">
    <source>
        <dbReference type="Proteomes" id="UP000321363"/>
    </source>
</evidence>
<evidence type="ECO:0000313" key="3">
    <source>
        <dbReference type="EMBL" id="TXC91760.1"/>
    </source>
</evidence>
<feature type="transmembrane region" description="Helical" evidence="1">
    <location>
        <begin position="221"/>
        <end position="238"/>
    </location>
</feature>
<comment type="caution">
    <text evidence="3">The sequence shown here is derived from an EMBL/GenBank/DDBJ whole genome shotgun (WGS) entry which is preliminary data.</text>
</comment>
<keyword evidence="1" id="KW-1133">Transmembrane helix</keyword>
<dbReference type="CDD" id="cd01949">
    <property type="entry name" value="GGDEF"/>
    <property type="match status" value="1"/>
</dbReference>
<protein>
    <submittedName>
        <fullName evidence="3">GGDEF domain-containing protein</fullName>
    </submittedName>
</protein>
<dbReference type="AlphaFoldDB" id="A0A5C6W343"/>
<proteinExistence type="predicted"/>
<dbReference type="Gene3D" id="2.60.40.2380">
    <property type="match status" value="1"/>
</dbReference>
<dbReference type="Gene3D" id="3.30.70.270">
    <property type="match status" value="1"/>
</dbReference>
<feature type="transmembrane region" description="Helical" evidence="1">
    <location>
        <begin position="250"/>
        <end position="273"/>
    </location>
</feature>
<dbReference type="EMBL" id="VOQF01000003">
    <property type="protein sequence ID" value="TXC91760.1"/>
    <property type="molecule type" value="Genomic_DNA"/>
</dbReference>
<dbReference type="PROSITE" id="PS50887">
    <property type="entry name" value="GGDEF"/>
    <property type="match status" value="1"/>
</dbReference>
<dbReference type="InterPro" id="IPR050469">
    <property type="entry name" value="Diguanylate_Cyclase"/>
</dbReference>
<dbReference type="InterPro" id="IPR043128">
    <property type="entry name" value="Rev_trsase/Diguanyl_cyclase"/>
</dbReference>
<dbReference type="Pfam" id="PF07695">
    <property type="entry name" value="7TMR-DISM_7TM"/>
    <property type="match status" value="1"/>
</dbReference>
<dbReference type="GO" id="GO:0052621">
    <property type="term" value="F:diguanylate cyclase activity"/>
    <property type="evidence" value="ECO:0007669"/>
    <property type="project" value="TreeGrafter"/>
</dbReference>
<organism evidence="3 4">
    <name type="scientific">Metabacillus litoralis</name>
    <dbReference type="NCBI Taxonomy" id="152268"/>
    <lineage>
        <taxon>Bacteria</taxon>
        <taxon>Bacillati</taxon>
        <taxon>Bacillota</taxon>
        <taxon>Bacilli</taxon>
        <taxon>Bacillales</taxon>
        <taxon>Bacillaceae</taxon>
        <taxon>Metabacillus</taxon>
    </lineage>
</organism>
<keyword evidence="1" id="KW-0812">Transmembrane</keyword>
<sequence length="730" mass="84367">MKMAFKKIILIICILFFTFILTDRNVIFASSKNIIINNEFEKVNIKDSWEVYVDQNNISENEILKKQDEFLPISKLNIDGDIANSTYWIKINILNTSDSPKDILLELKKPHLSLVSLYSVTHQKLELKETIGYSKPFNERNIRHRNLIFPLELQPSEKASTYYLKIRTDSFFQAPITIWDPVVFSIENSNAQMMYGLFYGTMIGLIIYNSFLFFSLREKTYFYYILFIAGFTTMQSIWDGYAFQWIWGDYPWWALRSNSFFILWTAIFALQFAKHFLQLKRKAPILYKMVNIFNTVCAIALILPFTLSISISTMTSTLIATIFVLFIILIAIKVRLKTREAKFFIAAWVFLLIGVLLNILAAYKLVPLTPITLFAPKIGSLVEVLVLSLGLADRIKRITLEKEMESKKYYMQTLIQNSFKQMSSLKEIKELADSGLTTIMILTKFKNGFYLSKNKSGWSLLTQKGEILVNRTINIDQQYFKKLTYANDVDLSILGIQQSFGSYLSIPIVCKGHEALLIAYSQENLKIDTYEVENVIPYFREQYMVLINNLINYQSLQKSAMYDHLTNVLNRKYFLEKAKNMMKKSVELNQNVTIILIDIDHFKQVNDTYGHNIGDKAIIFVADRVKEIIKEIGVVGRYGGEEFIAILNNADEKKALEISELLIETLHVHPFSIDDGKKLFLTVSIGVCSNTSNKNLSINNMIQLADESLYKAKNMGRDQVVIYKDYIEIK</sequence>
<accession>A0A5C6W343</accession>
<dbReference type="RefSeq" id="WP_146946477.1">
    <property type="nucleotide sequence ID" value="NZ_VOQF01000003.1"/>
</dbReference>
<dbReference type="GO" id="GO:0043709">
    <property type="term" value="P:cell adhesion involved in single-species biofilm formation"/>
    <property type="evidence" value="ECO:0007669"/>
    <property type="project" value="TreeGrafter"/>
</dbReference>
<dbReference type="SMART" id="SM00267">
    <property type="entry name" value="GGDEF"/>
    <property type="match status" value="1"/>
</dbReference>
<feature type="domain" description="GGDEF" evidence="2">
    <location>
        <begin position="590"/>
        <end position="725"/>
    </location>
</feature>
<feature type="transmembrane region" description="Helical" evidence="1">
    <location>
        <begin position="343"/>
        <end position="365"/>
    </location>
</feature>
<keyword evidence="4" id="KW-1185">Reference proteome</keyword>
<dbReference type="Proteomes" id="UP000321363">
    <property type="component" value="Unassembled WGS sequence"/>
</dbReference>
<dbReference type="PANTHER" id="PTHR45138">
    <property type="entry name" value="REGULATORY COMPONENTS OF SENSORY TRANSDUCTION SYSTEM"/>
    <property type="match status" value="1"/>
</dbReference>
<feature type="transmembrane region" description="Helical" evidence="1">
    <location>
        <begin position="193"/>
        <end position="214"/>
    </location>
</feature>
<dbReference type="InterPro" id="IPR011622">
    <property type="entry name" value="7TMR_DISM_rcpt_extracell_dom2"/>
</dbReference>
<reference evidence="3 4" key="1">
    <citation type="journal article" date="2005" name="Int. J. Syst. Evol. Microbiol.">
        <title>Bacillus litoralis sp. nov., isolated from a tidal flat of the Yellow Sea in Korea.</title>
        <authorList>
            <person name="Yoon J.H."/>
            <person name="Oh T.K."/>
        </authorList>
    </citation>
    <scope>NUCLEOTIDE SEQUENCE [LARGE SCALE GENOMIC DNA]</scope>
    <source>
        <strain evidence="3 4">SW-211</strain>
    </source>
</reference>
<feature type="transmembrane region" description="Helical" evidence="1">
    <location>
        <begin position="285"/>
        <end position="303"/>
    </location>
</feature>